<gene>
    <name evidence="2" type="ORF">VNO78_10264</name>
</gene>
<dbReference type="Proteomes" id="UP001386955">
    <property type="component" value="Unassembled WGS sequence"/>
</dbReference>
<evidence type="ECO:0000256" key="1">
    <source>
        <dbReference type="SAM" id="MobiDB-lite"/>
    </source>
</evidence>
<accession>A0AAN9SJJ5</accession>
<protein>
    <submittedName>
        <fullName evidence="2">Uncharacterized protein</fullName>
    </submittedName>
</protein>
<organism evidence="2 3">
    <name type="scientific">Psophocarpus tetragonolobus</name>
    <name type="common">Winged bean</name>
    <name type="synonym">Dolichos tetragonolobus</name>
    <dbReference type="NCBI Taxonomy" id="3891"/>
    <lineage>
        <taxon>Eukaryota</taxon>
        <taxon>Viridiplantae</taxon>
        <taxon>Streptophyta</taxon>
        <taxon>Embryophyta</taxon>
        <taxon>Tracheophyta</taxon>
        <taxon>Spermatophyta</taxon>
        <taxon>Magnoliopsida</taxon>
        <taxon>eudicotyledons</taxon>
        <taxon>Gunneridae</taxon>
        <taxon>Pentapetalae</taxon>
        <taxon>rosids</taxon>
        <taxon>fabids</taxon>
        <taxon>Fabales</taxon>
        <taxon>Fabaceae</taxon>
        <taxon>Papilionoideae</taxon>
        <taxon>50 kb inversion clade</taxon>
        <taxon>NPAAA clade</taxon>
        <taxon>indigoferoid/millettioid clade</taxon>
        <taxon>Phaseoleae</taxon>
        <taxon>Psophocarpus</taxon>
    </lineage>
</organism>
<feature type="compositionally biased region" description="Basic and acidic residues" evidence="1">
    <location>
        <begin position="1"/>
        <end position="13"/>
    </location>
</feature>
<evidence type="ECO:0000313" key="3">
    <source>
        <dbReference type="Proteomes" id="UP001386955"/>
    </source>
</evidence>
<proteinExistence type="predicted"/>
<evidence type="ECO:0000313" key="2">
    <source>
        <dbReference type="EMBL" id="KAK7399089.1"/>
    </source>
</evidence>
<feature type="region of interest" description="Disordered" evidence="1">
    <location>
        <begin position="1"/>
        <end position="22"/>
    </location>
</feature>
<keyword evidence="3" id="KW-1185">Reference proteome</keyword>
<comment type="caution">
    <text evidence="2">The sequence shown here is derived from an EMBL/GenBank/DDBJ whole genome shotgun (WGS) entry which is preliminary data.</text>
</comment>
<dbReference type="EMBL" id="JAYMYS010000003">
    <property type="protein sequence ID" value="KAK7399089.1"/>
    <property type="molecule type" value="Genomic_DNA"/>
</dbReference>
<dbReference type="AlphaFoldDB" id="A0AAN9SJJ5"/>
<name>A0AAN9SJJ5_PSOTE</name>
<reference evidence="2 3" key="1">
    <citation type="submission" date="2024-01" db="EMBL/GenBank/DDBJ databases">
        <title>The genomes of 5 underutilized Papilionoideae crops provide insights into root nodulation and disease resistanc.</title>
        <authorList>
            <person name="Jiang F."/>
        </authorList>
    </citation>
    <scope>NUCLEOTIDE SEQUENCE [LARGE SCALE GENOMIC DNA]</scope>
    <source>
        <strain evidence="2">DUOXIRENSHENG_FW03</strain>
        <tissue evidence="2">Leaves</tissue>
    </source>
</reference>
<sequence>MTRRGEGHRRGEGMEEGNEALGAGDVNWEEECFLVSTRSNTLAFILNAWSTASATTPPLYILGNGNIYFD</sequence>